<dbReference type="Proteomes" id="UP000460287">
    <property type="component" value="Unassembled WGS sequence"/>
</dbReference>
<gene>
    <name evidence="2" type="ORF">FYJ33_03575</name>
</gene>
<organism evidence="2 3">
    <name type="scientific">Inconstantimicrobium porci</name>
    <dbReference type="NCBI Taxonomy" id="2652291"/>
    <lineage>
        <taxon>Bacteria</taxon>
        <taxon>Bacillati</taxon>
        <taxon>Bacillota</taxon>
        <taxon>Clostridia</taxon>
        <taxon>Eubacteriales</taxon>
        <taxon>Clostridiaceae</taxon>
        <taxon>Inconstantimicrobium</taxon>
    </lineage>
</organism>
<name>A0A7X2MWS1_9CLOT</name>
<keyword evidence="1" id="KW-0812">Transmembrane</keyword>
<evidence type="ECO:0000313" key="2">
    <source>
        <dbReference type="EMBL" id="MSR90516.1"/>
    </source>
</evidence>
<feature type="transmembrane region" description="Helical" evidence="1">
    <location>
        <begin position="59"/>
        <end position="83"/>
    </location>
</feature>
<sequence length="226" mass="23960">MAGLLFTLFCVLFLLLPLLSKGYDSIPTAIFIIIITTVVCMVLLNGVNSKTISASMGTILGVMISGLLAYISGYAVNVTGYNMNEAESLMLIGSNTNLKIKGLLVAGIFISSLGAVMDVAMSIASSVYELNSVNKNMSSKQLFRSGMNIGKDAMGTMANTLILAFTGSSLNLLLLIFSYGIPMMQLFNTDSIAIEIIQSVAGSIGIILTVPLVAFISSIFVKKLKK</sequence>
<dbReference type="InterPro" id="IPR012507">
    <property type="entry name" value="YibE_F"/>
</dbReference>
<keyword evidence="3" id="KW-1185">Reference proteome</keyword>
<proteinExistence type="predicted"/>
<keyword evidence="1" id="KW-1133">Transmembrane helix</keyword>
<evidence type="ECO:0000313" key="3">
    <source>
        <dbReference type="Proteomes" id="UP000460287"/>
    </source>
</evidence>
<dbReference type="AlphaFoldDB" id="A0A7X2MWS1"/>
<evidence type="ECO:0000256" key="1">
    <source>
        <dbReference type="SAM" id="Phobius"/>
    </source>
</evidence>
<dbReference type="PANTHER" id="PTHR41771:SF1">
    <property type="entry name" value="MEMBRANE PROTEIN"/>
    <property type="match status" value="1"/>
</dbReference>
<reference evidence="2 3" key="1">
    <citation type="submission" date="2019-08" db="EMBL/GenBank/DDBJ databases">
        <title>In-depth cultivation of the pig gut microbiome towards novel bacterial diversity and tailored functional studies.</title>
        <authorList>
            <person name="Wylensek D."/>
            <person name="Hitch T.C.A."/>
            <person name="Clavel T."/>
        </authorList>
    </citation>
    <scope>NUCLEOTIDE SEQUENCE [LARGE SCALE GENOMIC DNA]</scope>
    <source>
        <strain evidence="2 3">WCA-383-APC-5B</strain>
    </source>
</reference>
<feature type="transmembrane region" description="Helical" evidence="1">
    <location>
        <begin position="161"/>
        <end position="181"/>
    </location>
</feature>
<dbReference type="Pfam" id="PF07907">
    <property type="entry name" value="YibE_F"/>
    <property type="match status" value="1"/>
</dbReference>
<accession>A0A7X2MWS1</accession>
<feature type="transmembrane region" description="Helical" evidence="1">
    <location>
        <begin position="30"/>
        <end position="47"/>
    </location>
</feature>
<dbReference type="PANTHER" id="PTHR41771">
    <property type="entry name" value="MEMBRANE PROTEIN-RELATED"/>
    <property type="match status" value="1"/>
</dbReference>
<protein>
    <submittedName>
        <fullName evidence="2">YibE/F family protein</fullName>
    </submittedName>
</protein>
<keyword evidence="1" id="KW-0472">Membrane</keyword>
<feature type="transmembrane region" description="Helical" evidence="1">
    <location>
        <begin position="103"/>
        <end position="128"/>
    </location>
</feature>
<dbReference type="EMBL" id="VULX01000003">
    <property type="protein sequence ID" value="MSR90516.1"/>
    <property type="molecule type" value="Genomic_DNA"/>
</dbReference>
<feature type="transmembrane region" description="Helical" evidence="1">
    <location>
        <begin position="201"/>
        <end position="221"/>
    </location>
</feature>
<comment type="caution">
    <text evidence="2">The sequence shown here is derived from an EMBL/GenBank/DDBJ whole genome shotgun (WGS) entry which is preliminary data.</text>
</comment>